<dbReference type="GO" id="GO:0006879">
    <property type="term" value="P:intracellular iron ion homeostasis"/>
    <property type="evidence" value="ECO:0007669"/>
    <property type="project" value="TreeGrafter"/>
</dbReference>
<evidence type="ECO:0000256" key="4">
    <source>
        <dbReference type="ARBA" id="ARBA00022692"/>
    </source>
</evidence>
<dbReference type="InterPro" id="IPR013121">
    <property type="entry name" value="Fe_red_NAD-bd_6"/>
</dbReference>
<evidence type="ECO:0000256" key="7">
    <source>
        <dbReference type="ARBA" id="ARBA00023002"/>
    </source>
</evidence>
<dbReference type="PANTHER" id="PTHR32361:SF9">
    <property type="entry name" value="FERRIC REDUCTASE TRANSMEMBRANE COMPONENT 3-RELATED"/>
    <property type="match status" value="1"/>
</dbReference>
<comment type="caution">
    <text evidence="14">The sequence shown here is derived from an EMBL/GenBank/DDBJ whole genome shotgun (WGS) entry which is preliminary data.</text>
</comment>
<dbReference type="PROSITE" id="PS51384">
    <property type="entry name" value="FAD_FR"/>
    <property type="match status" value="1"/>
</dbReference>
<feature type="transmembrane region" description="Helical" evidence="12">
    <location>
        <begin position="198"/>
        <end position="221"/>
    </location>
</feature>
<dbReference type="SFLD" id="SFLDG01168">
    <property type="entry name" value="Ferric_reductase_subgroup_(FRE"/>
    <property type="match status" value="1"/>
</dbReference>
<dbReference type="Proteomes" id="UP001201163">
    <property type="component" value="Unassembled WGS sequence"/>
</dbReference>
<dbReference type="CDD" id="cd06186">
    <property type="entry name" value="NOX_Duox_like_FAD_NADP"/>
    <property type="match status" value="1"/>
</dbReference>
<feature type="transmembrane region" description="Helical" evidence="12">
    <location>
        <begin position="267"/>
        <end position="289"/>
    </location>
</feature>
<keyword evidence="8" id="KW-0406">Ion transport</keyword>
<feature type="transmembrane region" description="Helical" evidence="12">
    <location>
        <begin position="20"/>
        <end position="40"/>
    </location>
</feature>
<gene>
    <name evidence="14" type="ORF">EDB92DRAFT_1793773</name>
</gene>
<keyword evidence="7" id="KW-0560">Oxidoreductase</keyword>
<sequence>MSGLQSFASPTTHKVNVPAFAFHIDIVLLSLFALYVALTLPRALVRLFQPSEILNGFFLRSGAQRSPPERNNSTRSTRTLLRADTLGRSGTLTKPRVDASALPGDHSAGTSKAADSFPAIVTPVSRRPRGAHQSSAPTRVPRWTTIVHPSLAYALNFRVSPGFSLGKFLVLVTYGLIVLYACVFHSNPFTDFDRSGYIAVSQVPIVMALAGKSNWLSWLCGVGYEKFNYVHRFAGRIVVFAANVHTLGYLYQWSLNGTVQARLRTPMFIWGLVAISAFDLLFACSLSFVRDRMYSFFFATHVTCVVVALLAIYMHYPPILPYLLAAAVLYAFDHIARIARTRYTTAWLTAENVLNGGTTLVDIPSLGAGWRAGQHVRIRVVSDTWFGWWGTWLIGRARPFTIATGSNSGGMMLEIKAQGAWTRKLLRMADEAADARPAEKSTDTERGRGPAREVRIIVEGPYSGPGYTLYTAYSGVVLVAGGSGISYATSVLDDILQKHACGKSNVRVIEVVWSVTDPDSLYSLLPELAPLMNPRPSPHTALSLRFTVHWTRTSSRAPRVPRTPLPPGMHIRAGRPDVHATLQSVIAGVRDAYSTGRGRNQSRSSVSPSGIVIGSCGPTPLIDDATRAVGRVSWADWKDVGGVESIEECV</sequence>
<feature type="transmembrane region" description="Helical" evidence="12">
    <location>
        <begin position="168"/>
        <end position="186"/>
    </location>
</feature>
<organism evidence="14 15">
    <name type="scientific">Lactarius akahatsu</name>
    <dbReference type="NCBI Taxonomy" id="416441"/>
    <lineage>
        <taxon>Eukaryota</taxon>
        <taxon>Fungi</taxon>
        <taxon>Dikarya</taxon>
        <taxon>Basidiomycota</taxon>
        <taxon>Agaricomycotina</taxon>
        <taxon>Agaricomycetes</taxon>
        <taxon>Russulales</taxon>
        <taxon>Russulaceae</taxon>
        <taxon>Lactarius</taxon>
    </lineage>
</organism>
<keyword evidence="10" id="KW-0325">Glycoprotein</keyword>
<dbReference type="SFLD" id="SFLDS00052">
    <property type="entry name" value="Ferric_Reductase_Domain"/>
    <property type="match status" value="1"/>
</dbReference>
<dbReference type="InterPro" id="IPR039261">
    <property type="entry name" value="FNR_nucleotide-bd"/>
</dbReference>
<dbReference type="GO" id="GO:0015677">
    <property type="term" value="P:copper ion import"/>
    <property type="evidence" value="ECO:0007669"/>
    <property type="project" value="TreeGrafter"/>
</dbReference>
<dbReference type="Gene3D" id="3.40.50.80">
    <property type="entry name" value="Nucleotide-binding domain of ferredoxin-NADP reductase (FNR) module"/>
    <property type="match status" value="1"/>
</dbReference>
<keyword evidence="5" id="KW-0249">Electron transport</keyword>
<evidence type="ECO:0000256" key="5">
    <source>
        <dbReference type="ARBA" id="ARBA00022982"/>
    </source>
</evidence>
<dbReference type="Pfam" id="PF08030">
    <property type="entry name" value="NAD_binding_6"/>
    <property type="match status" value="1"/>
</dbReference>
<evidence type="ECO:0000256" key="10">
    <source>
        <dbReference type="ARBA" id="ARBA00023180"/>
    </source>
</evidence>
<dbReference type="SUPFAM" id="SSF52343">
    <property type="entry name" value="Ferredoxin reductase-like, C-terminal NADP-linked domain"/>
    <property type="match status" value="1"/>
</dbReference>
<dbReference type="InterPro" id="IPR013130">
    <property type="entry name" value="Fe3_Rdtase_TM_dom"/>
</dbReference>
<evidence type="ECO:0000256" key="3">
    <source>
        <dbReference type="ARBA" id="ARBA00022448"/>
    </source>
</evidence>
<name>A0AAD4LQ01_9AGAM</name>
<evidence type="ECO:0000256" key="8">
    <source>
        <dbReference type="ARBA" id="ARBA00023065"/>
    </source>
</evidence>
<feature type="domain" description="FAD-binding FR-type" evidence="13">
    <location>
        <begin position="331"/>
        <end position="468"/>
    </location>
</feature>
<comment type="subcellular location">
    <subcellularLocation>
        <location evidence="1">Membrane</location>
        <topology evidence="1">Multi-pass membrane protein</topology>
    </subcellularLocation>
</comment>
<feature type="compositionally biased region" description="Polar residues" evidence="11">
    <location>
        <begin position="69"/>
        <end position="79"/>
    </location>
</feature>
<dbReference type="Pfam" id="PF08022">
    <property type="entry name" value="FAD_binding_8"/>
    <property type="match status" value="1"/>
</dbReference>
<evidence type="ECO:0000313" key="15">
    <source>
        <dbReference type="Proteomes" id="UP001201163"/>
    </source>
</evidence>
<dbReference type="GO" id="GO:0005886">
    <property type="term" value="C:plasma membrane"/>
    <property type="evidence" value="ECO:0007669"/>
    <property type="project" value="TreeGrafter"/>
</dbReference>
<evidence type="ECO:0000256" key="1">
    <source>
        <dbReference type="ARBA" id="ARBA00004141"/>
    </source>
</evidence>
<evidence type="ECO:0000259" key="13">
    <source>
        <dbReference type="PROSITE" id="PS51384"/>
    </source>
</evidence>
<evidence type="ECO:0000256" key="12">
    <source>
        <dbReference type="SAM" id="Phobius"/>
    </source>
</evidence>
<dbReference type="GO" id="GO:0006826">
    <property type="term" value="P:iron ion transport"/>
    <property type="evidence" value="ECO:0007669"/>
    <property type="project" value="TreeGrafter"/>
</dbReference>
<keyword evidence="3" id="KW-0813">Transport</keyword>
<dbReference type="InterPro" id="IPR017927">
    <property type="entry name" value="FAD-bd_FR_type"/>
</dbReference>
<keyword evidence="6 12" id="KW-1133">Transmembrane helix</keyword>
<proteinExistence type="inferred from homology"/>
<dbReference type="InterPro" id="IPR013112">
    <property type="entry name" value="FAD-bd_8"/>
</dbReference>
<reference evidence="14" key="1">
    <citation type="submission" date="2022-01" db="EMBL/GenBank/DDBJ databases">
        <title>Comparative genomics reveals a dynamic genome evolution in the ectomycorrhizal milk-cap (Lactarius) mushrooms.</title>
        <authorList>
            <consortium name="DOE Joint Genome Institute"/>
            <person name="Lebreton A."/>
            <person name="Tang N."/>
            <person name="Kuo A."/>
            <person name="LaButti K."/>
            <person name="Drula E."/>
            <person name="Barry K."/>
            <person name="Clum A."/>
            <person name="Lipzen A."/>
            <person name="Mousain D."/>
            <person name="Ng V."/>
            <person name="Wang R."/>
            <person name="Wang X."/>
            <person name="Dai Y."/>
            <person name="Henrissat B."/>
            <person name="Grigoriev I.V."/>
            <person name="Guerin-Laguette A."/>
            <person name="Yu F."/>
            <person name="Martin F.M."/>
        </authorList>
    </citation>
    <scope>NUCLEOTIDE SEQUENCE</scope>
    <source>
        <strain evidence="14">QP</strain>
    </source>
</reference>
<feature type="transmembrane region" description="Helical" evidence="12">
    <location>
        <begin position="233"/>
        <end position="255"/>
    </location>
</feature>
<dbReference type="PANTHER" id="PTHR32361">
    <property type="entry name" value="FERRIC/CUPRIC REDUCTASE TRANSMEMBRANE COMPONENT"/>
    <property type="match status" value="1"/>
</dbReference>
<keyword evidence="4 12" id="KW-0812">Transmembrane</keyword>
<evidence type="ECO:0000256" key="2">
    <source>
        <dbReference type="ARBA" id="ARBA00006278"/>
    </source>
</evidence>
<dbReference type="EMBL" id="JAKELL010000009">
    <property type="protein sequence ID" value="KAH8996219.1"/>
    <property type="molecule type" value="Genomic_DNA"/>
</dbReference>
<keyword evidence="9 12" id="KW-0472">Membrane</keyword>
<dbReference type="GO" id="GO:0000293">
    <property type="term" value="F:ferric-chelate reductase activity"/>
    <property type="evidence" value="ECO:0007669"/>
    <property type="project" value="UniProtKB-ARBA"/>
</dbReference>
<feature type="transmembrane region" description="Helical" evidence="12">
    <location>
        <begin position="296"/>
        <end position="313"/>
    </location>
</feature>
<dbReference type="AlphaFoldDB" id="A0AAD4LQ01"/>
<dbReference type="Pfam" id="PF01794">
    <property type="entry name" value="Ferric_reduct"/>
    <property type="match status" value="1"/>
</dbReference>
<comment type="similarity">
    <text evidence="2">Belongs to the ferric reductase (FRE) family.</text>
</comment>
<evidence type="ECO:0000256" key="6">
    <source>
        <dbReference type="ARBA" id="ARBA00022989"/>
    </source>
</evidence>
<evidence type="ECO:0000256" key="9">
    <source>
        <dbReference type="ARBA" id="ARBA00023136"/>
    </source>
</evidence>
<protein>
    <submittedName>
        <fullName evidence="14">Ferric reductase like transmembrane component-domain-containing protein</fullName>
    </submittedName>
</protein>
<accession>A0AAD4LQ01</accession>
<evidence type="ECO:0000256" key="11">
    <source>
        <dbReference type="SAM" id="MobiDB-lite"/>
    </source>
</evidence>
<evidence type="ECO:0000313" key="14">
    <source>
        <dbReference type="EMBL" id="KAH8996219.1"/>
    </source>
</evidence>
<feature type="region of interest" description="Disordered" evidence="11">
    <location>
        <begin position="63"/>
        <end position="113"/>
    </location>
</feature>
<keyword evidence="15" id="KW-1185">Reference proteome</keyword>
<dbReference type="InterPro" id="IPR051410">
    <property type="entry name" value="Ferric/Cupric_Reductase"/>
</dbReference>